<evidence type="ECO:0000313" key="3">
    <source>
        <dbReference type="Proteomes" id="UP000054845"/>
    </source>
</evidence>
<dbReference type="AlphaFoldDB" id="A0A0P1BNY2"/>
<organism evidence="2 3">
    <name type="scientific">Ceraceosorus bombacis</name>
    <dbReference type="NCBI Taxonomy" id="401625"/>
    <lineage>
        <taxon>Eukaryota</taxon>
        <taxon>Fungi</taxon>
        <taxon>Dikarya</taxon>
        <taxon>Basidiomycota</taxon>
        <taxon>Ustilaginomycotina</taxon>
        <taxon>Exobasidiomycetes</taxon>
        <taxon>Ceraceosorales</taxon>
        <taxon>Ceraceosoraceae</taxon>
        <taxon>Ceraceosorus</taxon>
    </lineage>
</organism>
<evidence type="ECO:0000313" key="2">
    <source>
        <dbReference type="EMBL" id="CEH18185.1"/>
    </source>
</evidence>
<dbReference type="OrthoDB" id="10419152at2759"/>
<name>A0A0P1BNY2_9BASI</name>
<accession>A0A0P1BNY2</accession>
<feature type="compositionally biased region" description="Polar residues" evidence="1">
    <location>
        <begin position="435"/>
        <end position="447"/>
    </location>
</feature>
<feature type="region of interest" description="Disordered" evidence="1">
    <location>
        <begin position="428"/>
        <end position="447"/>
    </location>
</feature>
<sequence>MGTLEVNGRIKHWLDDPVKIRAFHAMACNSLRFDPAEHVCFVENGHAQFYIQMDNWPLTSALLDEHLQKHPGDQRWIELLQGRNGTLKYAGTVHRLEHGPQSCNEEDACKAATTMLKTRWLHQKWRVYALVDNLPAHAQALNIALRSPVLLTTAYMLTDVDVLSWRQSSAEQDAERFLISLLGPLLANSARGGLHLRYAPPSHLRAAAQNLLSAAQVPHGRPPLAPRNQRIKQLYREHHHHVAPDTPAGPALERAINVAARVVRITSADVLFFMCSNLDEILKDITQIVGTEVAFKVITGILPISTLPDNISSPASSLNIRLLRKAGNPYFEVTELAGIPQLLRTVLPGWLDRELLIVPAVHKGVLKYSSLLKEPLSHLVYLQSTVYQAAEEVGRGILELFDSSKRAGLAASTSEVCARYASNGTGGGRAAHWDTSASNPTTLRQRPTSIAPPLWQIRPALVDALNDMDANRELFDGIQTADAQDLARIHDWPAKKITQYVRNHYRDNETITPRQPTVINNYMSRPPPREVTASAIRRSKEQVLLMLDNPNPDYNLLLDIVASLPSRAFAPQDWRQP</sequence>
<proteinExistence type="predicted"/>
<evidence type="ECO:0000256" key="1">
    <source>
        <dbReference type="SAM" id="MobiDB-lite"/>
    </source>
</evidence>
<reference evidence="2 3" key="1">
    <citation type="submission" date="2014-09" db="EMBL/GenBank/DDBJ databases">
        <authorList>
            <person name="Magalhaes I.L.F."/>
            <person name="Oliveira U."/>
            <person name="Santos F.R."/>
            <person name="Vidigal T.H.D.A."/>
            <person name="Brescovit A.D."/>
            <person name="Santos A.J."/>
        </authorList>
    </citation>
    <scope>NUCLEOTIDE SEQUENCE [LARGE SCALE GENOMIC DNA]</scope>
</reference>
<keyword evidence="3" id="KW-1185">Reference proteome</keyword>
<protein>
    <submittedName>
        <fullName evidence="2">Uncharacterized protein</fullName>
    </submittedName>
</protein>
<dbReference type="Proteomes" id="UP000054845">
    <property type="component" value="Unassembled WGS sequence"/>
</dbReference>
<dbReference type="EMBL" id="CCYA01000270">
    <property type="protein sequence ID" value="CEH18185.1"/>
    <property type="molecule type" value="Genomic_DNA"/>
</dbReference>